<dbReference type="InterPro" id="IPR008889">
    <property type="entry name" value="VQ"/>
</dbReference>
<organism evidence="3 4">
    <name type="scientific">Dioscorea cayennensis subsp. rotundata</name>
    <name type="common">White Guinea yam</name>
    <name type="synonym">Dioscorea rotundata</name>
    <dbReference type="NCBI Taxonomy" id="55577"/>
    <lineage>
        <taxon>Eukaryota</taxon>
        <taxon>Viridiplantae</taxon>
        <taxon>Streptophyta</taxon>
        <taxon>Embryophyta</taxon>
        <taxon>Tracheophyta</taxon>
        <taxon>Spermatophyta</taxon>
        <taxon>Magnoliopsida</taxon>
        <taxon>Liliopsida</taxon>
        <taxon>Dioscoreales</taxon>
        <taxon>Dioscoreaceae</taxon>
        <taxon>Dioscorea</taxon>
    </lineage>
</organism>
<dbReference type="PANTHER" id="PTHR33143">
    <property type="entry name" value="F16F4.1 PROTEIN-RELATED"/>
    <property type="match status" value="1"/>
</dbReference>
<dbReference type="AlphaFoldDB" id="A0AB40BGM0"/>
<evidence type="ECO:0000259" key="2">
    <source>
        <dbReference type="Pfam" id="PF05678"/>
    </source>
</evidence>
<dbReference type="RefSeq" id="XP_039126396.1">
    <property type="nucleotide sequence ID" value="XM_039270462.1"/>
</dbReference>
<dbReference type="Pfam" id="PF05678">
    <property type="entry name" value="VQ"/>
    <property type="match status" value="1"/>
</dbReference>
<sequence length="176" mass="19128">MASSPMSAEHVQVGRKVVDLQGPRPTALLLHKESHKINKSSTTSSKKPVVIYMVSPEIIHVEPSEFMALVQRLTGSSSSSPPTHGLEPSQSQRKSGDEFPVRVKARPFMAATKRSPSQSQLSPTLFFSDLSPLSDSGGGCIQRKNSLASQGWLFNGDNNMVDHSGGFLDIFNHVQQ</sequence>
<name>A0AB40BGM0_DIOCR</name>
<protein>
    <submittedName>
        <fullName evidence="4">Uncharacterized protein LOC120262362</fullName>
    </submittedName>
</protein>
<dbReference type="Proteomes" id="UP001515500">
    <property type="component" value="Chromosome 5"/>
</dbReference>
<dbReference type="InterPro" id="IPR039607">
    <property type="entry name" value="VQ_8/17/18/20/21/25"/>
</dbReference>
<feature type="region of interest" description="Disordered" evidence="1">
    <location>
        <begin position="73"/>
        <end position="100"/>
    </location>
</feature>
<reference evidence="4" key="1">
    <citation type="submission" date="2025-08" db="UniProtKB">
        <authorList>
            <consortium name="RefSeq"/>
        </authorList>
    </citation>
    <scope>IDENTIFICATION</scope>
</reference>
<evidence type="ECO:0000256" key="1">
    <source>
        <dbReference type="SAM" id="MobiDB-lite"/>
    </source>
</evidence>
<dbReference type="GO" id="GO:0005634">
    <property type="term" value="C:nucleus"/>
    <property type="evidence" value="ECO:0007669"/>
    <property type="project" value="TreeGrafter"/>
</dbReference>
<proteinExistence type="predicted"/>
<gene>
    <name evidence="4" type="primary">LOC120262362</name>
</gene>
<feature type="domain" description="VQ" evidence="2">
    <location>
        <begin position="54"/>
        <end position="79"/>
    </location>
</feature>
<accession>A0AB40BGM0</accession>
<dbReference type="PANTHER" id="PTHR33143:SF6">
    <property type="entry name" value="OS08G0102900 PROTEIN"/>
    <property type="match status" value="1"/>
</dbReference>
<evidence type="ECO:0000313" key="4">
    <source>
        <dbReference type="RefSeq" id="XP_039126396.1"/>
    </source>
</evidence>
<keyword evidence="3" id="KW-1185">Reference proteome</keyword>
<evidence type="ECO:0000313" key="3">
    <source>
        <dbReference type="Proteomes" id="UP001515500"/>
    </source>
</evidence>
<dbReference type="GeneID" id="120262362"/>